<reference evidence="1" key="1">
    <citation type="submission" date="2023-03" db="EMBL/GenBank/DDBJ databases">
        <title>Massive genome expansion in bonnet fungi (Mycena s.s.) driven by repeated elements and novel gene families across ecological guilds.</title>
        <authorList>
            <consortium name="Lawrence Berkeley National Laboratory"/>
            <person name="Harder C.B."/>
            <person name="Miyauchi S."/>
            <person name="Viragh M."/>
            <person name="Kuo A."/>
            <person name="Thoen E."/>
            <person name="Andreopoulos B."/>
            <person name="Lu D."/>
            <person name="Skrede I."/>
            <person name="Drula E."/>
            <person name="Henrissat B."/>
            <person name="Morin E."/>
            <person name="Kohler A."/>
            <person name="Barry K."/>
            <person name="LaButti K."/>
            <person name="Morin E."/>
            <person name="Salamov A."/>
            <person name="Lipzen A."/>
            <person name="Mereny Z."/>
            <person name="Hegedus B."/>
            <person name="Baldrian P."/>
            <person name="Stursova M."/>
            <person name="Weitz H."/>
            <person name="Taylor A."/>
            <person name="Grigoriev I.V."/>
            <person name="Nagy L.G."/>
            <person name="Martin F."/>
            <person name="Kauserud H."/>
        </authorList>
    </citation>
    <scope>NUCLEOTIDE SEQUENCE</scope>
    <source>
        <strain evidence="1">CBHHK067</strain>
    </source>
</reference>
<accession>A0AAD7GJ30</accession>
<sequence length="221" mass="24231">MNDMRHLARMPPHGASIRRPLRRRRRRNPAVMHGARPFHPARALILAALTYRDPPGYAPHVAFSASTLRMWCRLGAPVPSSSKCVPEPDLAPPASADAQFAQSYAVSGLYSLWRPEFTREHRQKPMFASSIPDMRLRHVLNGPGASTAVSPRSASSAGQRSRSAVLGVIRTVVSHDLAGHYLMEDDCRCGCLVDTPPQIVMSIASVDASSRRDLERSFGAT</sequence>
<evidence type="ECO:0000313" key="2">
    <source>
        <dbReference type="Proteomes" id="UP001221757"/>
    </source>
</evidence>
<keyword evidence="2" id="KW-1185">Reference proteome</keyword>
<dbReference type="Proteomes" id="UP001221757">
    <property type="component" value="Unassembled WGS sequence"/>
</dbReference>
<protein>
    <submittedName>
        <fullName evidence="1">Uncharacterized protein</fullName>
    </submittedName>
</protein>
<comment type="caution">
    <text evidence="1">The sequence shown here is derived from an EMBL/GenBank/DDBJ whole genome shotgun (WGS) entry which is preliminary data.</text>
</comment>
<gene>
    <name evidence="1" type="ORF">B0H17DRAFT_1132627</name>
</gene>
<evidence type="ECO:0000313" key="1">
    <source>
        <dbReference type="EMBL" id="KAJ7693154.1"/>
    </source>
</evidence>
<organism evidence="1 2">
    <name type="scientific">Mycena rosella</name>
    <name type="common">Pink bonnet</name>
    <name type="synonym">Agaricus rosellus</name>
    <dbReference type="NCBI Taxonomy" id="1033263"/>
    <lineage>
        <taxon>Eukaryota</taxon>
        <taxon>Fungi</taxon>
        <taxon>Dikarya</taxon>
        <taxon>Basidiomycota</taxon>
        <taxon>Agaricomycotina</taxon>
        <taxon>Agaricomycetes</taxon>
        <taxon>Agaricomycetidae</taxon>
        <taxon>Agaricales</taxon>
        <taxon>Marasmiineae</taxon>
        <taxon>Mycenaceae</taxon>
        <taxon>Mycena</taxon>
    </lineage>
</organism>
<dbReference type="EMBL" id="JARKIE010000047">
    <property type="protein sequence ID" value="KAJ7693154.1"/>
    <property type="molecule type" value="Genomic_DNA"/>
</dbReference>
<proteinExistence type="predicted"/>
<dbReference type="AlphaFoldDB" id="A0AAD7GJ30"/>
<name>A0AAD7GJ30_MYCRO</name>